<keyword evidence="3" id="KW-0378">Hydrolase</keyword>
<reference evidence="6 7" key="1">
    <citation type="journal article" date="2016" name="Nat. Commun.">
        <title>Thousands of microbial genomes shed light on interconnected biogeochemical processes in an aquifer system.</title>
        <authorList>
            <person name="Anantharaman K."/>
            <person name="Brown C.T."/>
            <person name="Hug L.A."/>
            <person name="Sharon I."/>
            <person name="Castelle C.J."/>
            <person name="Probst A.J."/>
            <person name="Thomas B.C."/>
            <person name="Singh A."/>
            <person name="Wilkins M.J."/>
            <person name="Karaoz U."/>
            <person name="Brodie E.L."/>
            <person name="Williams K.H."/>
            <person name="Hubbard S.S."/>
            <person name="Banfield J.F."/>
        </authorList>
    </citation>
    <scope>NUCLEOTIDE SEQUENCE [LARGE SCALE GENOMIC DNA]</scope>
</reference>
<evidence type="ECO:0000259" key="5">
    <source>
        <dbReference type="PROSITE" id="PS51747"/>
    </source>
</evidence>
<protein>
    <recommendedName>
        <fullName evidence="5">CMP/dCMP-type deaminase domain-containing protein</fullName>
    </recommendedName>
</protein>
<name>A0A1G2L8W1_9BACT</name>
<evidence type="ECO:0000313" key="6">
    <source>
        <dbReference type="EMBL" id="OHA08095.1"/>
    </source>
</evidence>
<evidence type="ECO:0000256" key="3">
    <source>
        <dbReference type="ARBA" id="ARBA00022801"/>
    </source>
</evidence>
<accession>A0A1G2L8W1</accession>
<feature type="domain" description="CMP/dCMP-type deaminase" evidence="5">
    <location>
        <begin position="136"/>
        <end position="271"/>
    </location>
</feature>
<dbReference type="PANTHER" id="PTHR11086:SF18">
    <property type="entry name" value="DEOXYCYTIDYLATE DEAMINASE"/>
    <property type="match status" value="1"/>
</dbReference>
<dbReference type="GO" id="GO:0005737">
    <property type="term" value="C:cytoplasm"/>
    <property type="evidence" value="ECO:0007669"/>
    <property type="project" value="TreeGrafter"/>
</dbReference>
<dbReference type="InterPro" id="IPR015517">
    <property type="entry name" value="dCMP_deaminase-rel"/>
</dbReference>
<comment type="similarity">
    <text evidence="1">Belongs to the cytidine and deoxycytidylate deaminase family.</text>
</comment>
<keyword evidence="4" id="KW-0862">Zinc</keyword>
<evidence type="ECO:0000256" key="2">
    <source>
        <dbReference type="ARBA" id="ARBA00022723"/>
    </source>
</evidence>
<sequence>MRKILVLYMPVLHAGYLRLFASLANRISEAYILGPEFTQELSPFGKEIRAVEPDVMRKVIEALELFPVVRVLTPATLDEVKDAEILTADEEISQAFAKKYLQGVPVTFEKIFLRWDTTRVKANENVAYARVSTDAFDREMADRAAAEAEKSSDWWRHVGAVVVRDRKIISESHNQHVPSEHTPYAVGDPRDVIEPGTMNLVYSSIHAEQDIVARAARDGAVLAGTDIYMNYFPCPLCAKLVATAGIKRCFFKTGSTWLDAESVLKAAGVEIILVQ</sequence>
<gene>
    <name evidence="6" type="ORF">A3B34_02245</name>
</gene>
<dbReference type="STRING" id="1802279.A3B34_02245"/>
<evidence type="ECO:0000256" key="1">
    <source>
        <dbReference type="ARBA" id="ARBA00006576"/>
    </source>
</evidence>
<dbReference type="GO" id="GO:0004132">
    <property type="term" value="F:dCMP deaminase activity"/>
    <property type="evidence" value="ECO:0007669"/>
    <property type="project" value="TreeGrafter"/>
</dbReference>
<dbReference type="EMBL" id="MHQR01000005">
    <property type="protein sequence ID" value="OHA08095.1"/>
    <property type="molecule type" value="Genomic_DNA"/>
</dbReference>
<dbReference type="InterPro" id="IPR002125">
    <property type="entry name" value="CMP_dCMP_dom"/>
</dbReference>
<dbReference type="Gene3D" id="3.40.140.10">
    <property type="entry name" value="Cytidine Deaminase, domain 2"/>
    <property type="match status" value="1"/>
</dbReference>
<evidence type="ECO:0000313" key="7">
    <source>
        <dbReference type="Proteomes" id="UP000176510"/>
    </source>
</evidence>
<evidence type="ECO:0000256" key="4">
    <source>
        <dbReference type="ARBA" id="ARBA00022833"/>
    </source>
</evidence>
<organism evidence="6 7">
    <name type="scientific">Candidatus Sungbacteria bacterium RIFCSPLOWO2_01_FULL_54_21</name>
    <dbReference type="NCBI Taxonomy" id="1802279"/>
    <lineage>
        <taxon>Bacteria</taxon>
        <taxon>Candidatus Sungiibacteriota</taxon>
    </lineage>
</organism>
<dbReference type="Proteomes" id="UP000176510">
    <property type="component" value="Unassembled WGS sequence"/>
</dbReference>
<dbReference type="InterPro" id="IPR016193">
    <property type="entry name" value="Cytidine_deaminase-like"/>
</dbReference>
<dbReference type="Pfam" id="PF00383">
    <property type="entry name" value="dCMP_cyt_deam_1"/>
    <property type="match status" value="1"/>
</dbReference>
<dbReference type="PANTHER" id="PTHR11086">
    <property type="entry name" value="DEOXYCYTIDYLATE DEAMINASE-RELATED"/>
    <property type="match status" value="1"/>
</dbReference>
<dbReference type="GO" id="GO:0008270">
    <property type="term" value="F:zinc ion binding"/>
    <property type="evidence" value="ECO:0007669"/>
    <property type="project" value="InterPro"/>
</dbReference>
<dbReference type="AlphaFoldDB" id="A0A1G2L8W1"/>
<dbReference type="SUPFAM" id="SSF53927">
    <property type="entry name" value="Cytidine deaminase-like"/>
    <property type="match status" value="1"/>
</dbReference>
<comment type="caution">
    <text evidence="6">The sequence shown here is derived from an EMBL/GenBank/DDBJ whole genome shotgun (WGS) entry which is preliminary data.</text>
</comment>
<proteinExistence type="inferred from homology"/>
<dbReference type="PROSITE" id="PS51747">
    <property type="entry name" value="CYT_DCMP_DEAMINASES_2"/>
    <property type="match status" value="1"/>
</dbReference>
<keyword evidence="2" id="KW-0479">Metal-binding</keyword>
<dbReference type="PROSITE" id="PS00903">
    <property type="entry name" value="CYT_DCMP_DEAMINASES_1"/>
    <property type="match status" value="1"/>
</dbReference>
<dbReference type="InterPro" id="IPR016192">
    <property type="entry name" value="APOBEC/CMP_deaminase_Zn-bd"/>
</dbReference>